<sequence length="221" mass="25429">MDWKLIEPLLKEIRIEAHPENQPVNILSVPPPLKVAGAGTDAVVVRHPDFPPLAFKVYAEGRRQAKENEYAAYRRLGRSPYFPVCYGKGSFYLVLSYEEGPTLYDCLVKGIPIPEQAIDDVEKARTYARQAGLNPRDIHLKNVLLQRGRAKLLDVSEYVKPGNDGRWDHLVQAYRRFYPLIAGRRIPVWLLEMVKKAYYRQVAGDFSVSDFGRRFLPFIKR</sequence>
<dbReference type="InterPro" id="IPR011009">
    <property type="entry name" value="Kinase-like_dom_sf"/>
</dbReference>
<accession>A0A1I2RS31</accession>
<dbReference type="STRING" id="201973.SAMN04488025_13318"/>
<dbReference type="PANTHER" id="PTHR37171">
    <property type="entry name" value="SERINE/THREONINE-PROTEIN KINASE YRZF-RELATED"/>
    <property type="match status" value="1"/>
</dbReference>
<proteinExistence type="predicted"/>
<dbReference type="Proteomes" id="UP000198661">
    <property type="component" value="Unassembled WGS sequence"/>
</dbReference>
<dbReference type="SUPFAM" id="SSF56112">
    <property type="entry name" value="Protein kinase-like (PK-like)"/>
    <property type="match status" value="1"/>
</dbReference>
<dbReference type="RefSeq" id="WP_143085381.1">
    <property type="nucleotide sequence ID" value="NZ_FOOK01000033.1"/>
</dbReference>
<reference evidence="2" key="1">
    <citation type="submission" date="2016-10" db="EMBL/GenBank/DDBJ databases">
        <authorList>
            <person name="Varghese N."/>
            <person name="Submissions S."/>
        </authorList>
    </citation>
    <scope>NUCLEOTIDE SEQUENCE [LARGE SCALE GENOMIC DNA]</scope>
    <source>
        <strain evidence="2">DSM 44945</strain>
    </source>
</reference>
<keyword evidence="2" id="KW-1185">Reference proteome</keyword>
<dbReference type="OrthoDB" id="529320at2"/>
<dbReference type="PANTHER" id="PTHR37171:SF1">
    <property type="entry name" value="SERINE_THREONINE-PROTEIN KINASE YRZF-RELATED"/>
    <property type="match status" value="1"/>
</dbReference>
<dbReference type="EMBL" id="FOOK01000033">
    <property type="protein sequence ID" value="SFG42903.1"/>
    <property type="molecule type" value="Genomic_DNA"/>
</dbReference>
<dbReference type="InterPro" id="IPR052396">
    <property type="entry name" value="Meiotic_Drive_Suppr_Kinase"/>
</dbReference>
<evidence type="ECO:0008006" key="3">
    <source>
        <dbReference type="Google" id="ProtNLM"/>
    </source>
</evidence>
<dbReference type="AlphaFoldDB" id="A0A1I2RS31"/>
<name>A0A1I2RS31_9BACL</name>
<evidence type="ECO:0000313" key="1">
    <source>
        <dbReference type="EMBL" id="SFG42903.1"/>
    </source>
</evidence>
<protein>
    <recommendedName>
        <fullName evidence="3">Serine/threonine protein kinase</fullName>
    </recommendedName>
</protein>
<organism evidence="1 2">
    <name type="scientific">Planifilum fulgidum</name>
    <dbReference type="NCBI Taxonomy" id="201973"/>
    <lineage>
        <taxon>Bacteria</taxon>
        <taxon>Bacillati</taxon>
        <taxon>Bacillota</taxon>
        <taxon>Bacilli</taxon>
        <taxon>Bacillales</taxon>
        <taxon>Thermoactinomycetaceae</taxon>
        <taxon>Planifilum</taxon>
    </lineage>
</organism>
<evidence type="ECO:0000313" key="2">
    <source>
        <dbReference type="Proteomes" id="UP000198661"/>
    </source>
</evidence>
<gene>
    <name evidence="1" type="ORF">SAMN04488025_13318</name>
</gene>